<reference evidence="5 6" key="1">
    <citation type="submission" date="2018-06" db="EMBL/GenBank/DDBJ databases">
        <authorList>
            <consortium name="Pathogen Informatics"/>
            <person name="Doyle S."/>
        </authorList>
    </citation>
    <scope>NUCLEOTIDE SEQUENCE [LARGE SCALE GENOMIC DNA]</scope>
    <source>
        <strain evidence="5 6">NCTC7307</strain>
    </source>
</reference>
<dbReference type="InterPro" id="IPR051071">
    <property type="entry name" value="LRR-bact_E3_ubiq_ligases"/>
</dbReference>
<protein>
    <submittedName>
        <fullName evidence="5">Leucine rich repeat virulence protein</fullName>
        <ecNumber evidence="5">6.3.2.-</ecNumber>
    </submittedName>
</protein>
<comment type="similarity">
    <text evidence="2">Belongs to the LRR-containing bacterial E3 ligase family.</text>
</comment>
<dbReference type="GO" id="GO:0005576">
    <property type="term" value="C:extracellular region"/>
    <property type="evidence" value="ECO:0007669"/>
    <property type="project" value="UniProtKB-SubCell"/>
</dbReference>
<dbReference type="EC" id="6.3.2.-" evidence="5"/>
<dbReference type="GO" id="GO:0016874">
    <property type="term" value="F:ligase activity"/>
    <property type="evidence" value="ECO:0007669"/>
    <property type="project" value="UniProtKB-KW"/>
</dbReference>
<dbReference type="PANTHER" id="PTHR47114:SF2">
    <property type="entry name" value="OLIGODENDROCYTE-MYELIN GLYCOPROTEIN"/>
    <property type="match status" value="1"/>
</dbReference>
<dbReference type="InterPro" id="IPR032675">
    <property type="entry name" value="LRR_dom_sf"/>
</dbReference>
<dbReference type="EMBL" id="LS483466">
    <property type="protein sequence ID" value="SQI25724.1"/>
    <property type="molecule type" value="Genomic_DNA"/>
</dbReference>
<dbReference type="SUPFAM" id="SSF52058">
    <property type="entry name" value="L domain-like"/>
    <property type="match status" value="1"/>
</dbReference>
<keyword evidence="6" id="KW-1185">Reference proteome</keyword>
<accession>A0A2X4WP86</accession>
<sequence length="139" mass="15210">MWPVGDYSGRIAPTASEAFPQQIQAIIPYGKPGLVKQFVGAGEQRDIAVERLCACLCNKESMLDLAGLNLRTLPLLPECVSTLNVSNNHLSALPNLPEGLTDLNCAGNTLTSLSALPRRCNYLIVHKTIYPNYKTYLLH</sequence>
<dbReference type="PANTHER" id="PTHR47114">
    <property type="match status" value="1"/>
</dbReference>
<evidence type="ECO:0000256" key="4">
    <source>
        <dbReference type="ARBA" id="ARBA00022737"/>
    </source>
</evidence>
<organism evidence="5 6">
    <name type="scientific">Salmonella enterica subsp. arizonae</name>
    <dbReference type="NCBI Taxonomy" id="59203"/>
    <lineage>
        <taxon>Bacteria</taxon>
        <taxon>Pseudomonadati</taxon>
        <taxon>Pseudomonadota</taxon>
        <taxon>Gammaproteobacteria</taxon>
        <taxon>Enterobacterales</taxon>
        <taxon>Enterobacteriaceae</taxon>
        <taxon>Salmonella</taxon>
    </lineage>
</organism>
<evidence type="ECO:0000256" key="2">
    <source>
        <dbReference type="ARBA" id="ARBA00009868"/>
    </source>
</evidence>
<name>A0A2X4WP86_SALER</name>
<evidence type="ECO:0000256" key="1">
    <source>
        <dbReference type="ARBA" id="ARBA00004613"/>
    </source>
</evidence>
<comment type="subcellular location">
    <subcellularLocation>
        <location evidence="1">Secreted</location>
    </subcellularLocation>
</comment>
<dbReference type="SMART" id="SM00364">
    <property type="entry name" value="LRR_BAC"/>
    <property type="match status" value="2"/>
</dbReference>
<evidence type="ECO:0000313" key="5">
    <source>
        <dbReference type="EMBL" id="SQI25724.1"/>
    </source>
</evidence>
<keyword evidence="3" id="KW-0433">Leucine-rich repeat</keyword>
<evidence type="ECO:0000313" key="6">
    <source>
        <dbReference type="Proteomes" id="UP000248731"/>
    </source>
</evidence>
<dbReference type="Proteomes" id="UP000248731">
    <property type="component" value="Chromosome 1"/>
</dbReference>
<dbReference type="AlphaFoldDB" id="A0A2X4WP86"/>
<keyword evidence="5" id="KW-0436">Ligase</keyword>
<gene>
    <name evidence="5" type="primary">sboK_1</name>
    <name evidence="5" type="ORF">NCTC7307_03455</name>
</gene>
<dbReference type="Gene3D" id="3.80.10.10">
    <property type="entry name" value="Ribonuclease Inhibitor"/>
    <property type="match status" value="1"/>
</dbReference>
<proteinExistence type="inferred from homology"/>
<keyword evidence="4" id="KW-0677">Repeat</keyword>
<evidence type="ECO:0000256" key="3">
    <source>
        <dbReference type="ARBA" id="ARBA00022614"/>
    </source>
</evidence>